<evidence type="ECO:0000256" key="4">
    <source>
        <dbReference type="ARBA" id="ARBA00022692"/>
    </source>
</evidence>
<keyword evidence="2 7" id="KW-0813">Transport</keyword>
<evidence type="ECO:0000256" key="1">
    <source>
        <dbReference type="ARBA" id="ARBA00004651"/>
    </source>
</evidence>
<dbReference type="InterPro" id="IPR035906">
    <property type="entry name" value="MetI-like_sf"/>
</dbReference>
<keyword evidence="10" id="KW-1185">Reference proteome</keyword>
<proteinExistence type="inferred from homology"/>
<evidence type="ECO:0000313" key="10">
    <source>
        <dbReference type="Proteomes" id="UP001596432"/>
    </source>
</evidence>
<dbReference type="PANTHER" id="PTHR43163:SF6">
    <property type="entry name" value="DIPEPTIDE TRANSPORT SYSTEM PERMEASE PROTEIN DPPB-RELATED"/>
    <property type="match status" value="1"/>
</dbReference>
<evidence type="ECO:0000256" key="6">
    <source>
        <dbReference type="ARBA" id="ARBA00023136"/>
    </source>
</evidence>
<dbReference type="InterPro" id="IPR000515">
    <property type="entry name" value="MetI-like"/>
</dbReference>
<evidence type="ECO:0000256" key="5">
    <source>
        <dbReference type="ARBA" id="ARBA00022989"/>
    </source>
</evidence>
<dbReference type="CDD" id="cd06261">
    <property type="entry name" value="TM_PBP2"/>
    <property type="match status" value="1"/>
</dbReference>
<comment type="subcellular location">
    <subcellularLocation>
        <location evidence="1 7">Cell membrane</location>
        <topology evidence="1 7">Multi-pass membrane protein</topology>
    </subcellularLocation>
</comment>
<feature type="transmembrane region" description="Helical" evidence="7">
    <location>
        <begin position="144"/>
        <end position="165"/>
    </location>
</feature>
<evidence type="ECO:0000259" key="8">
    <source>
        <dbReference type="PROSITE" id="PS50928"/>
    </source>
</evidence>
<keyword evidence="6 7" id="KW-0472">Membrane</keyword>
<evidence type="ECO:0000313" key="9">
    <source>
        <dbReference type="EMBL" id="MFC7143073.1"/>
    </source>
</evidence>
<dbReference type="PANTHER" id="PTHR43163">
    <property type="entry name" value="DIPEPTIDE TRANSPORT SYSTEM PERMEASE PROTEIN DPPB-RELATED"/>
    <property type="match status" value="1"/>
</dbReference>
<sequence>MSYLRFLARRAVFAVLSVYAVVTVTFLVVNSVVLLPMKRQVALAEYGGASEEQLEEIRQGYIQARNLDVPLHERYVGWLADVATLDWGYSFAYRRPVIAVLDGRVQATLGYVIPGVALAVVLGVALGLFAALAKDSGFDWAVRVAVYALFGVPVFMFVIYVRYLGETSGAVPALGRHAIATAAVAVSLLAGQVRFARASALEQTGRSFVKMLRAKGADRLRLARHVLRNAAIPIVSLSMTELLAVLVLNIYIIEEVVGIQGLADASLRAIRASDTALVIWTTMVLVVIGIVGNFLQDVLYGSLDPRIRAESEAG</sequence>
<feature type="transmembrane region" description="Helical" evidence="7">
    <location>
        <begin position="277"/>
        <end position="295"/>
    </location>
</feature>
<feature type="transmembrane region" description="Helical" evidence="7">
    <location>
        <begin position="12"/>
        <end position="35"/>
    </location>
</feature>
<keyword evidence="4 7" id="KW-0812">Transmembrane</keyword>
<feature type="transmembrane region" description="Helical" evidence="7">
    <location>
        <begin position="177"/>
        <end position="196"/>
    </location>
</feature>
<protein>
    <submittedName>
        <fullName evidence="9">ABC transporter permease</fullName>
    </submittedName>
</protein>
<dbReference type="PROSITE" id="PS50928">
    <property type="entry name" value="ABC_TM1"/>
    <property type="match status" value="1"/>
</dbReference>
<dbReference type="SUPFAM" id="SSF161098">
    <property type="entry name" value="MetI-like"/>
    <property type="match status" value="1"/>
</dbReference>
<dbReference type="AlphaFoldDB" id="A0ABD5Y6U5"/>
<dbReference type="Pfam" id="PF00528">
    <property type="entry name" value="BPD_transp_1"/>
    <property type="match status" value="1"/>
</dbReference>
<feature type="domain" description="ABC transmembrane type-1" evidence="8">
    <location>
        <begin position="105"/>
        <end position="296"/>
    </location>
</feature>
<accession>A0ABD5Y6U5</accession>
<dbReference type="Gene3D" id="1.10.3720.10">
    <property type="entry name" value="MetI-like"/>
    <property type="match status" value="1"/>
</dbReference>
<feature type="transmembrane region" description="Helical" evidence="7">
    <location>
        <begin position="111"/>
        <end position="132"/>
    </location>
</feature>
<gene>
    <name evidence="9" type="ORF">ACFQMA_25065</name>
</gene>
<evidence type="ECO:0000256" key="2">
    <source>
        <dbReference type="ARBA" id="ARBA00022448"/>
    </source>
</evidence>
<organism evidence="9 10">
    <name type="scientific">Halosimplex aquaticum</name>
    <dbReference type="NCBI Taxonomy" id="3026162"/>
    <lineage>
        <taxon>Archaea</taxon>
        <taxon>Methanobacteriati</taxon>
        <taxon>Methanobacteriota</taxon>
        <taxon>Stenosarchaea group</taxon>
        <taxon>Halobacteria</taxon>
        <taxon>Halobacteriales</taxon>
        <taxon>Haloarculaceae</taxon>
        <taxon>Halosimplex</taxon>
    </lineage>
</organism>
<evidence type="ECO:0000256" key="3">
    <source>
        <dbReference type="ARBA" id="ARBA00022475"/>
    </source>
</evidence>
<comment type="caution">
    <text evidence="9">The sequence shown here is derived from an EMBL/GenBank/DDBJ whole genome shotgun (WGS) entry which is preliminary data.</text>
</comment>
<dbReference type="RefSeq" id="WP_382261970.1">
    <property type="nucleotide sequence ID" value="NZ_JBHTAS010000003.1"/>
</dbReference>
<keyword evidence="5 7" id="KW-1133">Transmembrane helix</keyword>
<comment type="similarity">
    <text evidence="7">Belongs to the binding-protein-dependent transport system permease family.</text>
</comment>
<dbReference type="EMBL" id="JBHTAS010000003">
    <property type="protein sequence ID" value="MFC7143073.1"/>
    <property type="molecule type" value="Genomic_DNA"/>
</dbReference>
<dbReference type="Proteomes" id="UP001596432">
    <property type="component" value="Unassembled WGS sequence"/>
</dbReference>
<dbReference type="GO" id="GO:0005886">
    <property type="term" value="C:plasma membrane"/>
    <property type="evidence" value="ECO:0007669"/>
    <property type="project" value="UniProtKB-SubCell"/>
</dbReference>
<evidence type="ECO:0000256" key="7">
    <source>
        <dbReference type="RuleBase" id="RU363032"/>
    </source>
</evidence>
<feature type="transmembrane region" description="Helical" evidence="7">
    <location>
        <begin position="230"/>
        <end position="253"/>
    </location>
</feature>
<name>A0ABD5Y6U5_9EURY</name>
<reference evidence="9 10" key="1">
    <citation type="journal article" date="2019" name="Int. J. Syst. Evol. Microbiol.">
        <title>The Global Catalogue of Microorganisms (GCM) 10K type strain sequencing project: providing services to taxonomists for standard genome sequencing and annotation.</title>
        <authorList>
            <consortium name="The Broad Institute Genomics Platform"/>
            <consortium name="The Broad Institute Genome Sequencing Center for Infectious Disease"/>
            <person name="Wu L."/>
            <person name="Ma J."/>
        </authorList>
    </citation>
    <scope>NUCLEOTIDE SEQUENCE [LARGE SCALE GENOMIC DNA]</scope>
    <source>
        <strain evidence="9 10">XZYJT29</strain>
    </source>
</reference>
<keyword evidence="3" id="KW-1003">Cell membrane</keyword>